<dbReference type="GO" id="GO:0008832">
    <property type="term" value="F:dGTPase activity"/>
    <property type="evidence" value="ECO:0007669"/>
    <property type="project" value="TreeGrafter"/>
</dbReference>
<dbReference type="Pfam" id="PF01966">
    <property type="entry name" value="HD"/>
    <property type="match status" value="1"/>
</dbReference>
<dbReference type="EMBL" id="CP002590">
    <property type="protein sequence ID" value="AEA13263.1"/>
    <property type="molecule type" value="Genomic_DNA"/>
</dbReference>
<evidence type="ECO:0000313" key="3">
    <source>
        <dbReference type="Proteomes" id="UP000008138"/>
    </source>
</evidence>
<dbReference type="KEGG" id="tuz:TUZN_1803"/>
<dbReference type="InterPro" id="IPR050135">
    <property type="entry name" value="dGTPase-like"/>
</dbReference>
<dbReference type="OrthoDB" id="8895at2157"/>
<keyword evidence="3" id="KW-1185">Reference proteome</keyword>
<sequence>MQYKKAVRDPVHGFIKLTEEEVKLIDGEPIIQRLRYVKQLGFVYLVYPAATHTRFDHSLGVMHVATLIGERVMQQIGETDPRLLKHLRVSALLHDLGHLPFSHSFEALSRDLLHMAIKNKCVDVDLALFDRGKPHEATTRLLVDRLAPKLSELGYDPDIVKSLLFERGGKLKLFSNILSGSFDADRLDYIMRDMFFTGAAVGTSFTHIDLERVVENLEVVEGRFQFNEKARVNLEGYLITRYNLYRHVYLHHKTVLFTEIARNILADNIYKCAEGSGDGEICEYLCDLARFAAGQVDGENVWKATDDYFTSVMVRDRRFRDLLSRKPPEYATLWKREKDFLEVFKDPTRINEAVDRLGPLHWAVMDEVKKKLVERLNVELGEAAGGCRLSPDDLIISYVSFDPYAEDLYISTSMGPLPLSRISPLAEAVNEAWRRAPHIFVYIKKSAVERCGEDVVAVLKSVLEPLMDLAVRRISA</sequence>
<name>F2L3V1_THEU7</name>
<dbReference type="GO" id="GO:0006203">
    <property type="term" value="P:dGTP catabolic process"/>
    <property type="evidence" value="ECO:0007669"/>
    <property type="project" value="TreeGrafter"/>
</dbReference>
<dbReference type="AlphaFoldDB" id="F2L3V1"/>
<proteinExistence type="predicted"/>
<dbReference type="GeneID" id="10361316"/>
<reference evidence="2 3" key="1">
    <citation type="journal article" date="2011" name="J. Bacteriol.">
        <title>Complete genome sequence of the thermoacidophilic crenarchaeon Thermoproteus uzoniensis 768-20.</title>
        <authorList>
            <person name="Mardanov A.V."/>
            <person name="Gumerov V.M."/>
            <person name="Beletsky A.V."/>
            <person name="Prokofeva M.I."/>
            <person name="Bonch-Osmolovskaya E.A."/>
            <person name="Ravin N.V."/>
            <person name="Skryabin K.G."/>
        </authorList>
    </citation>
    <scope>NUCLEOTIDE SEQUENCE [LARGE SCALE GENOMIC DNA]</scope>
    <source>
        <strain evidence="2 3">768-20</strain>
    </source>
</reference>
<dbReference type="PANTHER" id="PTHR11373">
    <property type="entry name" value="DEOXYNUCLEOSIDE TRIPHOSPHATE TRIPHOSPHOHYDROLASE"/>
    <property type="match status" value="1"/>
</dbReference>
<dbReference type="CDD" id="cd00077">
    <property type="entry name" value="HDc"/>
    <property type="match status" value="1"/>
</dbReference>
<feature type="domain" description="HD/PDEase" evidence="1">
    <location>
        <begin position="50"/>
        <end position="199"/>
    </location>
</feature>
<organism evidence="2 3">
    <name type="scientific">Thermoproteus uzoniensis (strain 768-20)</name>
    <dbReference type="NCBI Taxonomy" id="999630"/>
    <lineage>
        <taxon>Archaea</taxon>
        <taxon>Thermoproteota</taxon>
        <taxon>Thermoprotei</taxon>
        <taxon>Thermoproteales</taxon>
        <taxon>Thermoproteaceae</taxon>
        <taxon>Thermoproteus</taxon>
    </lineage>
</organism>
<dbReference type="InterPro" id="IPR006674">
    <property type="entry name" value="HD_domain"/>
</dbReference>
<dbReference type="SUPFAM" id="SSF109604">
    <property type="entry name" value="HD-domain/PDEase-like"/>
    <property type="match status" value="1"/>
</dbReference>
<gene>
    <name evidence="2" type="ordered locus">TUZN_1803</name>
</gene>
<dbReference type="Proteomes" id="UP000008138">
    <property type="component" value="Chromosome"/>
</dbReference>
<evidence type="ECO:0000313" key="2">
    <source>
        <dbReference type="EMBL" id="AEA13263.1"/>
    </source>
</evidence>
<evidence type="ECO:0000259" key="1">
    <source>
        <dbReference type="SMART" id="SM00471"/>
    </source>
</evidence>
<dbReference type="PANTHER" id="PTHR11373:SF4">
    <property type="entry name" value="DEOXYNUCLEOSIDE TRIPHOSPHATE TRIPHOSPHOHYDROLASE SAMHD1"/>
    <property type="match status" value="1"/>
</dbReference>
<accession>F2L3V1</accession>
<dbReference type="RefSeq" id="WP_013680598.1">
    <property type="nucleotide sequence ID" value="NC_015315.1"/>
</dbReference>
<protein>
    <submittedName>
        <fullName evidence="2">Metal dependent phosphohydrolase</fullName>
    </submittedName>
</protein>
<dbReference type="HOGENOM" id="CLU_026821_3_2_2"/>
<dbReference type="InterPro" id="IPR003607">
    <property type="entry name" value="HD/PDEase_dom"/>
</dbReference>
<dbReference type="eggNOG" id="arCOG04430">
    <property type="taxonomic scope" value="Archaea"/>
</dbReference>
<reference key="2">
    <citation type="submission" date="2011-03" db="EMBL/GenBank/DDBJ databases">
        <title>Complete genome sequence of the thermoacidophilic crenarchaeon Thermoproteus uzoniensis 768-20.</title>
        <authorList>
            <person name="Mardanov A.V."/>
            <person name="Gumerov V.M."/>
            <person name="Beletsky A.V."/>
            <person name="Prokofeva M.I."/>
            <person name="Bonch-Osmolovskaya E.A."/>
            <person name="Ravin N.V."/>
            <person name="Skryabin K.G."/>
        </authorList>
    </citation>
    <scope>NUCLEOTIDE SEQUENCE</scope>
    <source>
        <strain>768-20</strain>
    </source>
</reference>
<dbReference type="SMART" id="SM00471">
    <property type="entry name" value="HDc"/>
    <property type="match status" value="1"/>
</dbReference>
<dbReference type="Gene3D" id="1.10.3210.10">
    <property type="entry name" value="Hypothetical protein af1432"/>
    <property type="match status" value="1"/>
</dbReference>